<proteinExistence type="predicted"/>
<evidence type="ECO:0000313" key="3">
    <source>
        <dbReference type="Proteomes" id="UP000054937"/>
    </source>
</evidence>
<feature type="region of interest" description="Disordered" evidence="1">
    <location>
        <begin position="2129"/>
        <end position="2150"/>
    </location>
</feature>
<gene>
    <name evidence="2" type="ORF">PPERSA_10434</name>
</gene>
<dbReference type="Proteomes" id="UP000054937">
    <property type="component" value="Unassembled WGS sequence"/>
</dbReference>
<dbReference type="InParanoid" id="A0A0V0QX34"/>
<reference evidence="2 3" key="1">
    <citation type="journal article" date="2015" name="Sci. Rep.">
        <title>Genome of the facultative scuticociliatosis pathogen Pseudocohnilembus persalinus provides insight into its virulence through horizontal gene transfer.</title>
        <authorList>
            <person name="Xiong J."/>
            <person name="Wang G."/>
            <person name="Cheng J."/>
            <person name="Tian M."/>
            <person name="Pan X."/>
            <person name="Warren A."/>
            <person name="Jiang C."/>
            <person name="Yuan D."/>
            <person name="Miao W."/>
        </authorList>
    </citation>
    <scope>NUCLEOTIDE SEQUENCE [LARGE SCALE GENOMIC DNA]</scope>
    <source>
        <strain evidence="2">36N120E</strain>
    </source>
</reference>
<feature type="region of interest" description="Disordered" evidence="1">
    <location>
        <begin position="241"/>
        <end position="260"/>
    </location>
</feature>
<comment type="caution">
    <text evidence="2">The sequence shown here is derived from an EMBL/GenBank/DDBJ whole genome shotgun (WGS) entry which is preliminary data.</text>
</comment>
<dbReference type="GO" id="GO:0005509">
    <property type="term" value="F:calcium ion binding"/>
    <property type="evidence" value="ECO:0007669"/>
    <property type="project" value="InterPro"/>
</dbReference>
<protein>
    <submittedName>
        <fullName evidence="2">Cadherin-like protein</fullName>
    </submittedName>
</protein>
<sequence>MDYYDLSLKRNYPLPKWMQVQILHGVIRIQGVPQIEDIATDKFKFIIQDKLGYVLKEFWVNVKGNQRLPKVTEDEIFQYIVERKIKQKQKEMEKQKKIFEKTREREMNINGLRLVKGAKMLKNSQNQEDQQNLLQGFQSVLLQNDEKQKLQNQTEKPQNLNNMLQEFQKSLPDLQHESNTPNLYQNQMLKFDSELELAINFKEQNQLQSEQDLNIKNQEKYDGLIILYDGQKKYYIEKSEIQSKSSEKQSERDEKIIKQEQNQQINDKFIDLEEDETESIQQQQKSNYNISEQQLKQHVVIIPNYENDEDDIQSYKQNPQQQIRGYNKPVDVSSDYIYLQYYESSSNSYIYENYSFSWPNYLPTWVKNSTTLYPQEYLNLFYPTHILVTSDFYAEILNCFIDNDDDPMQYEFFYKEKEQNSSFWREWDLPYAGFYYNETSLNFEFSGNAPLAELGAIYDVRIKALDVSGKGTYSQSFYFNLTNTQPTVVIDGEDGESSIQSIQQLFEAQYPHPRPFSYIEFLVGEYLIDQDLDDLVYVAEFYNSTSLAWESAVPENDKLWIYFNSTSFTFDGYPQIDLLNTIFKLRLKACDLLVCSDLHNIDITFINNIPVWGESIDLQLLFNSQNQNPKANEQVKFDFLDGIGSDADGDKVYFYIYYADESQYLQGIWNEMHNDYSLHQCIAEFGYTHVENAGLEYIQDDGEVKYVEGCYLKDEEGNLLDGEHLHKDQWLINNLNDGYITGLAPEGINDSILYLKVILSDKVQNNTETREIIVDFYNYPPEMNPLVEPLQDQFLKLVGKAKILEQMAFEFSENMFTDKDNDIVYIQYWYKEFIDGEDTEWKEFDEDFFLKYIVEFQLIKFQGMASNLYKDKKIIVNITGFDGYKYNEYNEDLTFTIDFKNQPPILDTTKTDLQTQFNQQVSNPQVGKAVSFGLNMPYYDIEDDDIIYIIEYYDQISGDFKQLQDQWISFNVLSFQFFGIPTVEYMDTIYTIRVIANDGQYNTTNFQYIDIDLTNQQPMINSTLDSLQYQFDAQIPKPYTYLNNLMIFQAFFDPFYDDDEVDELEYYIEYVFNDQNGVYQDISQSGWIGGNPNKLFLVINAPLSIVDNIVYLKFYVSDGFKQSDPQYVKIDFSDQKPVQNPNIQANLQEQFDYINPNPQVGQYLQFSLKSLFYDADNDLLTYQMDFSVYDKNDNLIQNWKTLENEWLSFYEQQLLLAGIPDAKYMDQLYKLRISCTDGFKTSEYLYLTIDLYNQKPYINSIQQSIQDQFDYENPVTQVYQTIKFTVPGDRFSDDDEKDNLIYIAEYKSPNGSWKKLENQWITFNQQNLIFKGYATIDLLDTYYYIRVYASDGYKQSEYDYLTINFHAEAPYQDPTQLSLQEQIDYFLSNSLTVLQADKPFSFTLYDDTYNDVDSTRLTYITYVRTRYQFNSFEYNAGHNRQLQIQESDVEDDGTFKYSCRADSEISAQYPWDPVWSDWVQLLSYNQEETWLIFDETDLKFSGTPSANQVGDYQLKIVVTDGVKQMTDSMYFKICNTSPYLNQQLKLQSQIDKMPVQSQTWNFYINPDTFVDNDFDVLTYQATLIDGAPLPGSITFNNDTLRFSGKFSQVTKANMTNFIQKLFYDEPIEVKIIAKDPVGGEAYDVFYIEVLMSFESGLLIAIQVLSLHITSGAQIKQLKNQSLAKDQQLSQQKWMEALFFDENLVLRKEELKQELEEVRSLLNYNKTFMTLTNANGQSTNIYKVLKYMAYVEFVEQSSQFSWIMERMKVKICEEFYQEKQKSKYSYYDYQVNQMKEIVKINVDNKNNRSKMKRTFLDWYYPITQIIYYQGPNDSNLLMAKKFPKILVNQKYISTAYLEIIKEMKSSNDKKQFQFYQSEKILEGNDKQESKQQQEINLIRKYIVSKAQGIGIYNYTKPPEITQGESILQNSKELDHVQGQQKVEVFSITDKIKNKLGFLNLDYEPIALAENKLLPDWLQIKQSHDCLILYGTPQMNDIGDIKIQIISKQRYIMREFFIRVNGPQYLNQLNFDEYNKFERFNNNQQTEVVKLEDPREFKGIYKNDIEGLALESSSESEVEEKVVKKEKVNELATKMKRARSQKLKTESDAQKNQDNQNAQIQNQLTSFANSSIDNGYLEDNSSETQQNKCQTKSKQFTARYLID</sequence>
<feature type="region of interest" description="Disordered" evidence="1">
    <location>
        <begin position="2093"/>
        <end position="2114"/>
    </location>
</feature>
<feature type="compositionally biased region" description="Basic and acidic residues" evidence="1">
    <location>
        <begin position="241"/>
        <end position="258"/>
    </location>
</feature>
<dbReference type="InterPro" id="IPR013783">
    <property type="entry name" value="Ig-like_fold"/>
</dbReference>
<feature type="compositionally biased region" description="Polar residues" evidence="1">
    <location>
        <begin position="2140"/>
        <end position="2150"/>
    </location>
</feature>
<dbReference type="Gene3D" id="2.60.40.10">
    <property type="entry name" value="Immunoglobulins"/>
    <property type="match status" value="3"/>
</dbReference>
<name>A0A0V0QX34_PSEPJ</name>
<evidence type="ECO:0000256" key="1">
    <source>
        <dbReference type="SAM" id="MobiDB-lite"/>
    </source>
</evidence>
<evidence type="ECO:0000313" key="2">
    <source>
        <dbReference type="EMBL" id="KRX06576.1"/>
    </source>
</evidence>
<dbReference type="SUPFAM" id="SSF49313">
    <property type="entry name" value="Cadherin-like"/>
    <property type="match status" value="3"/>
</dbReference>
<keyword evidence="3" id="KW-1185">Reference proteome</keyword>
<accession>A0A0V0QX34</accession>
<dbReference type="EMBL" id="LDAU01000095">
    <property type="protein sequence ID" value="KRX06576.1"/>
    <property type="molecule type" value="Genomic_DNA"/>
</dbReference>
<organism evidence="2 3">
    <name type="scientific">Pseudocohnilembus persalinus</name>
    <name type="common">Ciliate</name>
    <dbReference type="NCBI Taxonomy" id="266149"/>
    <lineage>
        <taxon>Eukaryota</taxon>
        <taxon>Sar</taxon>
        <taxon>Alveolata</taxon>
        <taxon>Ciliophora</taxon>
        <taxon>Intramacronucleata</taxon>
        <taxon>Oligohymenophorea</taxon>
        <taxon>Scuticociliatia</taxon>
        <taxon>Philasterida</taxon>
        <taxon>Pseudocohnilembidae</taxon>
        <taxon>Pseudocohnilembus</taxon>
    </lineage>
</organism>
<dbReference type="GO" id="GO:0016020">
    <property type="term" value="C:membrane"/>
    <property type="evidence" value="ECO:0007669"/>
    <property type="project" value="InterPro"/>
</dbReference>
<dbReference type="OrthoDB" id="414243at2759"/>
<dbReference type="InterPro" id="IPR015919">
    <property type="entry name" value="Cadherin-like_sf"/>
</dbReference>